<accession>A0A6V7QLC8</accession>
<dbReference type="GO" id="GO:0006508">
    <property type="term" value="P:proteolysis"/>
    <property type="evidence" value="ECO:0007669"/>
    <property type="project" value="InterPro"/>
</dbReference>
<protein>
    <recommendedName>
        <fullName evidence="2">Peptidase C1A papain C-terminal domain-containing protein</fullName>
    </recommendedName>
</protein>
<evidence type="ECO:0000256" key="1">
    <source>
        <dbReference type="ARBA" id="ARBA00008455"/>
    </source>
</evidence>
<dbReference type="InterPro" id="IPR000668">
    <property type="entry name" value="Peptidase_C1A_C"/>
</dbReference>
<gene>
    <name evidence="3" type="ORF">CB5_LOCUS27029</name>
</gene>
<organism evidence="3">
    <name type="scientific">Ananas comosus var. bracteatus</name>
    <name type="common">red pineapple</name>
    <dbReference type="NCBI Taxonomy" id="296719"/>
    <lineage>
        <taxon>Eukaryota</taxon>
        <taxon>Viridiplantae</taxon>
        <taxon>Streptophyta</taxon>
        <taxon>Embryophyta</taxon>
        <taxon>Tracheophyta</taxon>
        <taxon>Spermatophyta</taxon>
        <taxon>Magnoliopsida</taxon>
        <taxon>Liliopsida</taxon>
        <taxon>Poales</taxon>
        <taxon>Bromeliaceae</taxon>
        <taxon>Bromelioideae</taxon>
        <taxon>Ananas</taxon>
    </lineage>
</organism>
<feature type="domain" description="Peptidase C1A papain C-terminal" evidence="2">
    <location>
        <begin position="29"/>
        <end position="95"/>
    </location>
</feature>
<dbReference type="EMBL" id="LR862137">
    <property type="protein sequence ID" value="CAD1843818.1"/>
    <property type="molecule type" value="Genomic_DNA"/>
</dbReference>
<proteinExistence type="inferred from homology"/>
<dbReference type="SUPFAM" id="SSF54001">
    <property type="entry name" value="Cysteine proteinases"/>
    <property type="match status" value="1"/>
</dbReference>
<dbReference type="GO" id="GO:0008234">
    <property type="term" value="F:cysteine-type peptidase activity"/>
    <property type="evidence" value="ECO:0007669"/>
    <property type="project" value="InterPro"/>
</dbReference>
<dbReference type="PANTHER" id="PTHR12411">
    <property type="entry name" value="CYSTEINE PROTEASE FAMILY C1-RELATED"/>
    <property type="match status" value="1"/>
</dbReference>
<evidence type="ECO:0000259" key="2">
    <source>
        <dbReference type="Pfam" id="PF00112"/>
    </source>
</evidence>
<reference evidence="3" key="1">
    <citation type="submission" date="2020-07" db="EMBL/GenBank/DDBJ databases">
        <authorList>
            <person name="Lin J."/>
        </authorList>
    </citation>
    <scope>NUCLEOTIDE SEQUENCE</scope>
</reference>
<dbReference type="Pfam" id="PF00112">
    <property type="entry name" value="Peptidase_C1"/>
    <property type="match status" value="1"/>
</dbReference>
<dbReference type="AlphaFoldDB" id="A0A6V7QLC8"/>
<name>A0A6V7QLC8_ANACO</name>
<evidence type="ECO:0000313" key="3">
    <source>
        <dbReference type="EMBL" id="CAD1843818.1"/>
    </source>
</evidence>
<dbReference type="InterPro" id="IPR038765">
    <property type="entry name" value="Papain-like_cys_pep_sf"/>
</dbReference>
<dbReference type="Gene3D" id="3.90.70.10">
    <property type="entry name" value="Cysteine proteinases"/>
    <property type="match status" value="1"/>
</dbReference>
<comment type="similarity">
    <text evidence="1">Belongs to the peptidase C1 family.</text>
</comment>
<dbReference type="InterPro" id="IPR013128">
    <property type="entry name" value="Peptidase_C1A"/>
</dbReference>
<sequence>MPEKITKPNHSIVIVGYGDNVHYFVEYGGSCWSFATSAAIEGLVKIKNGHLIELSPQYIMDGLSKGCDGGSEHDGWEIVQKRGVVTERAYPYVGCSVPFVDEHAFLKTVAYQPVACNQN</sequence>